<dbReference type="GO" id="GO:0008615">
    <property type="term" value="P:pyridoxine biosynthetic process"/>
    <property type="evidence" value="ECO:0007669"/>
    <property type="project" value="InterPro"/>
</dbReference>
<dbReference type="Proteomes" id="UP000078459">
    <property type="component" value="Unassembled WGS sequence"/>
</dbReference>
<comment type="caution">
    <text evidence="6">The sequence shown here is derived from an EMBL/GenBank/DDBJ whole genome shotgun (WGS) entry which is preliminary data.</text>
</comment>
<reference evidence="6 7" key="1">
    <citation type="submission" date="2016-04" db="EMBL/GenBank/DDBJ databases">
        <authorList>
            <person name="Evans L.H."/>
            <person name="Alamgir A."/>
            <person name="Owens N."/>
            <person name="Weber N.D."/>
            <person name="Virtaneva K."/>
            <person name="Barbian K."/>
            <person name="Babar A."/>
            <person name="Rosenke K."/>
        </authorList>
    </citation>
    <scope>NUCLEOTIDE SEQUENCE [LARGE SCALE GENOMIC DNA]</scope>
    <source>
        <strain evidence="6 7">CCM 8644</strain>
    </source>
</reference>
<evidence type="ECO:0000256" key="2">
    <source>
        <dbReference type="ARBA" id="ARBA00022630"/>
    </source>
</evidence>
<dbReference type="Pfam" id="PF12766">
    <property type="entry name" value="Pyridox_oxase_2"/>
    <property type="match status" value="1"/>
</dbReference>
<dbReference type="OrthoDB" id="1493996at2"/>
<feature type="domain" description="Pyridoxamine 5'-phosphate oxidase Alr4036 family FMN-binding" evidence="5">
    <location>
        <begin position="13"/>
        <end position="98"/>
    </location>
</feature>
<protein>
    <recommendedName>
        <fullName evidence="5">Pyridoxamine 5'-phosphate oxidase Alr4036 family FMN-binding domain-containing protein</fullName>
    </recommendedName>
</protein>
<dbReference type="GO" id="GO:0004733">
    <property type="term" value="F:pyridoxamine phosphate oxidase activity"/>
    <property type="evidence" value="ECO:0007669"/>
    <property type="project" value="InterPro"/>
</dbReference>
<dbReference type="InterPro" id="IPR000659">
    <property type="entry name" value="Pyridox_Oxase"/>
</dbReference>
<keyword evidence="4" id="KW-0560">Oxidoreductase</keyword>
<dbReference type="RefSeq" id="WP_068821779.1">
    <property type="nucleotide sequence ID" value="NZ_LWHJ01000022.1"/>
</dbReference>
<proteinExistence type="predicted"/>
<reference evidence="6 7" key="2">
    <citation type="submission" date="2016-06" db="EMBL/GenBank/DDBJ databases">
        <title>Pedobacter psychrophilus sp. nov., isolated from Antarctic fragmentary rock.</title>
        <authorList>
            <person name="Svec P."/>
        </authorList>
    </citation>
    <scope>NUCLEOTIDE SEQUENCE [LARGE SCALE GENOMIC DNA]</scope>
    <source>
        <strain evidence="6 7">CCM 8644</strain>
    </source>
</reference>
<comment type="cofactor">
    <cofactor evidence="1">
        <name>FMN</name>
        <dbReference type="ChEBI" id="CHEBI:58210"/>
    </cofactor>
</comment>
<evidence type="ECO:0000259" key="5">
    <source>
        <dbReference type="Pfam" id="PF12766"/>
    </source>
</evidence>
<organism evidence="6 7">
    <name type="scientific">Pedobacter psychrophilus</name>
    <dbReference type="NCBI Taxonomy" id="1826909"/>
    <lineage>
        <taxon>Bacteria</taxon>
        <taxon>Pseudomonadati</taxon>
        <taxon>Bacteroidota</taxon>
        <taxon>Sphingobacteriia</taxon>
        <taxon>Sphingobacteriales</taxon>
        <taxon>Sphingobacteriaceae</taxon>
        <taxon>Pedobacter</taxon>
    </lineage>
</organism>
<dbReference type="STRING" id="1826909.A5893_06240"/>
<keyword evidence="3" id="KW-0288">FMN</keyword>
<dbReference type="AlphaFoldDB" id="A0A179DJD6"/>
<dbReference type="Gene3D" id="2.30.110.10">
    <property type="entry name" value="Electron Transport, Fmn-binding Protein, Chain A"/>
    <property type="match status" value="1"/>
</dbReference>
<dbReference type="PANTHER" id="PTHR10851">
    <property type="entry name" value="PYRIDOXINE-5-PHOSPHATE OXIDASE"/>
    <property type="match status" value="1"/>
</dbReference>
<keyword evidence="2" id="KW-0285">Flavoprotein</keyword>
<dbReference type="PANTHER" id="PTHR10851:SF0">
    <property type="entry name" value="PYRIDOXINE-5'-PHOSPHATE OXIDASE"/>
    <property type="match status" value="1"/>
</dbReference>
<dbReference type="InterPro" id="IPR024624">
    <property type="entry name" value="Pyridox_Oxase_Alr4036_FMN-bd"/>
</dbReference>
<dbReference type="EMBL" id="LWHJ01000022">
    <property type="protein sequence ID" value="OAQ40543.1"/>
    <property type="molecule type" value="Genomic_DNA"/>
</dbReference>
<keyword evidence="7" id="KW-1185">Reference proteome</keyword>
<dbReference type="SUPFAM" id="SSF50475">
    <property type="entry name" value="FMN-binding split barrel"/>
    <property type="match status" value="1"/>
</dbReference>
<dbReference type="InterPro" id="IPR012349">
    <property type="entry name" value="Split_barrel_FMN-bd"/>
</dbReference>
<accession>A0A179DJD6</accession>
<evidence type="ECO:0000256" key="1">
    <source>
        <dbReference type="ARBA" id="ARBA00001917"/>
    </source>
</evidence>
<evidence type="ECO:0000313" key="6">
    <source>
        <dbReference type="EMBL" id="OAQ40543.1"/>
    </source>
</evidence>
<evidence type="ECO:0000313" key="7">
    <source>
        <dbReference type="Proteomes" id="UP000078459"/>
    </source>
</evidence>
<gene>
    <name evidence="6" type="ORF">A5893_06240</name>
</gene>
<name>A0A179DJD6_9SPHI</name>
<evidence type="ECO:0000256" key="4">
    <source>
        <dbReference type="ARBA" id="ARBA00023002"/>
    </source>
</evidence>
<dbReference type="GO" id="GO:0010181">
    <property type="term" value="F:FMN binding"/>
    <property type="evidence" value="ECO:0007669"/>
    <property type="project" value="InterPro"/>
</dbReference>
<sequence>MQKELNKIFQDCLNHLKEATSNKSNFHLPVIGSINENEVELRTVVLRDFNENNNTLVFYTDFRSPKIDQIKNNPTVSFMFYDGVLKEQLRIKTKSTIHHHDDISLKYWEKIKPENRRDYAAKQSPSSASIDFSTYLEEDWINHTEDFYQNFAVVYNEILEIDWLIINKELNKRARFFIQKSGFIGEWLTP</sequence>
<evidence type="ECO:0000256" key="3">
    <source>
        <dbReference type="ARBA" id="ARBA00022643"/>
    </source>
</evidence>